<dbReference type="AlphaFoldDB" id="A0A3N4LK38"/>
<organism evidence="2 3">
    <name type="scientific">Terfezia boudieri ATCC MYA-4762</name>
    <dbReference type="NCBI Taxonomy" id="1051890"/>
    <lineage>
        <taxon>Eukaryota</taxon>
        <taxon>Fungi</taxon>
        <taxon>Dikarya</taxon>
        <taxon>Ascomycota</taxon>
        <taxon>Pezizomycotina</taxon>
        <taxon>Pezizomycetes</taxon>
        <taxon>Pezizales</taxon>
        <taxon>Pezizaceae</taxon>
        <taxon>Terfezia</taxon>
    </lineage>
</organism>
<keyword evidence="1" id="KW-1133">Transmembrane helix</keyword>
<feature type="transmembrane region" description="Helical" evidence="1">
    <location>
        <begin position="21"/>
        <end position="41"/>
    </location>
</feature>
<proteinExistence type="predicted"/>
<gene>
    <name evidence="2" type="ORF">L211DRAFT_838784</name>
</gene>
<accession>A0A3N4LK38</accession>
<dbReference type="EMBL" id="ML121547">
    <property type="protein sequence ID" value="RPB23267.1"/>
    <property type="molecule type" value="Genomic_DNA"/>
</dbReference>
<name>A0A3N4LK38_9PEZI</name>
<reference evidence="2 3" key="1">
    <citation type="journal article" date="2018" name="Nat. Ecol. Evol.">
        <title>Pezizomycetes genomes reveal the molecular basis of ectomycorrhizal truffle lifestyle.</title>
        <authorList>
            <person name="Murat C."/>
            <person name="Payen T."/>
            <person name="Noel B."/>
            <person name="Kuo A."/>
            <person name="Morin E."/>
            <person name="Chen J."/>
            <person name="Kohler A."/>
            <person name="Krizsan K."/>
            <person name="Balestrini R."/>
            <person name="Da Silva C."/>
            <person name="Montanini B."/>
            <person name="Hainaut M."/>
            <person name="Levati E."/>
            <person name="Barry K.W."/>
            <person name="Belfiori B."/>
            <person name="Cichocki N."/>
            <person name="Clum A."/>
            <person name="Dockter R.B."/>
            <person name="Fauchery L."/>
            <person name="Guy J."/>
            <person name="Iotti M."/>
            <person name="Le Tacon F."/>
            <person name="Lindquist E.A."/>
            <person name="Lipzen A."/>
            <person name="Malagnac F."/>
            <person name="Mello A."/>
            <person name="Molinier V."/>
            <person name="Miyauchi S."/>
            <person name="Poulain J."/>
            <person name="Riccioni C."/>
            <person name="Rubini A."/>
            <person name="Sitrit Y."/>
            <person name="Splivallo R."/>
            <person name="Traeger S."/>
            <person name="Wang M."/>
            <person name="Zifcakova L."/>
            <person name="Wipf D."/>
            <person name="Zambonelli A."/>
            <person name="Paolocci F."/>
            <person name="Nowrousian M."/>
            <person name="Ottonello S."/>
            <person name="Baldrian P."/>
            <person name="Spatafora J.W."/>
            <person name="Henrissat B."/>
            <person name="Nagy L.G."/>
            <person name="Aury J.M."/>
            <person name="Wincker P."/>
            <person name="Grigoriev I.V."/>
            <person name="Bonfante P."/>
            <person name="Martin F.M."/>
        </authorList>
    </citation>
    <scope>NUCLEOTIDE SEQUENCE [LARGE SCALE GENOMIC DNA]</scope>
    <source>
        <strain evidence="2 3">ATCC MYA-4762</strain>
    </source>
</reference>
<evidence type="ECO:0000313" key="2">
    <source>
        <dbReference type="EMBL" id="RPB23267.1"/>
    </source>
</evidence>
<evidence type="ECO:0000256" key="1">
    <source>
        <dbReference type="SAM" id="Phobius"/>
    </source>
</evidence>
<protein>
    <submittedName>
        <fullName evidence="2">Uncharacterized protein</fullName>
    </submittedName>
</protein>
<evidence type="ECO:0000313" key="3">
    <source>
        <dbReference type="Proteomes" id="UP000267821"/>
    </source>
</evidence>
<keyword evidence="1" id="KW-0812">Transmembrane</keyword>
<keyword evidence="3" id="KW-1185">Reference proteome</keyword>
<keyword evidence="1" id="KW-0472">Membrane</keyword>
<sequence>MDVTFRNILKYKGNVRFHFLPIWWANFVVCSSAFLNARFYIGFTDTCYGCQIVA</sequence>
<dbReference type="Proteomes" id="UP000267821">
    <property type="component" value="Unassembled WGS sequence"/>
</dbReference>
<dbReference type="InParanoid" id="A0A3N4LK38"/>